<evidence type="ECO:0000256" key="6">
    <source>
        <dbReference type="ARBA" id="ARBA00047820"/>
    </source>
</evidence>
<keyword evidence="3 7" id="KW-0479">Metal-binding</keyword>
<dbReference type="EMBL" id="CDML01000036">
    <property type="protein sequence ID" value="CRF41286.1"/>
    <property type="molecule type" value="Genomic_DNA"/>
</dbReference>
<evidence type="ECO:0000313" key="12">
    <source>
        <dbReference type="Proteomes" id="UP000038622"/>
    </source>
</evidence>
<organism evidence="10 13">
    <name type="scientific">Helicobacter ailurogastricus</name>
    <dbReference type="NCBI Taxonomy" id="1578720"/>
    <lineage>
        <taxon>Bacteria</taxon>
        <taxon>Pseudomonadati</taxon>
        <taxon>Campylobacterota</taxon>
        <taxon>Epsilonproteobacteria</taxon>
        <taxon>Campylobacterales</taxon>
        <taxon>Helicobacteraceae</taxon>
        <taxon>Helicobacter</taxon>
    </lineage>
</organism>
<dbReference type="FunFam" id="3.90.80.10:FF:000003">
    <property type="entry name" value="Inorganic pyrophosphatase"/>
    <property type="match status" value="1"/>
</dbReference>
<dbReference type="RefSeq" id="WP_053941181.1">
    <property type="nucleotide sequence ID" value="NZ_BSCV01000001.1"/>
</dbReference>
<dbReference type="GO" id="GO:0006796">
    <property type="term" value="P:phosphate-containing compound metabolic process"/>
    <property type="evidence" value="ECO:0007669"/>
    <property type="project" value="InterPro"/>
</dbReference>
<dbReference type="Proteomes" id="UP000043437">
    <property type="component" value="Unassembled WGS sequence"/>
</dbReference>
<feature type="binding site" evidence="7">
    <location>
        <position position="53"/>
    </location>
    <ligand>
        <name>substrate</name>
    </ligand>
</feature>
<sequence length="175" mass="19595">MDLSKIKAGEAEALNAVIEIPYQSKVKYEVDKNSGAVVVDRIMYPSMVYPANYGFVPHTLSEDGDPADILVLNEDPLLPGSVIKCRLIGVLVMEDEGGLDEKLLALPLSKIDPRYDNIKDLHDLPPIVLEKIKHFFETYKDLEPEKWVKVKDFGDKAQAEEIFKKALASYNSKAC</sequence>
<evidence type="ECO:0000313" key="14">
    <source>
        <dbReference type="Proteomes" id="UP000043437"/>
    </source>
</evidence>
<dbReference type="CDD" id="cd00412">
    <property type="entry name" value="pyrophosphatase"/>
    <property type="match status" value="1"/>
</dbReference>
<accession>A0A0K2XG51</accession>
<reference evidence="10" key="1">
    <citation type="submission" date="2014-12" db="EMBL/GenBank/DDBJ databases">
        <title>Whole genome sequences of four Staphylococcus schleiferi canine isolates.</title>
        <authorList>
            <person name="Misic A.M."/>
            <person name="Cain C."/>
            <person name="Morris D.O."/>
            <person name="Rankin S."/>
            <person name="Beiting D."/>
        </authorList>
    </citation>
    <scope>NUCLEOTIDE SEQUENCE</scope>
    <source>
        <strain evidence="8">ASB11</strain>
        <strain evidence="9">ASB13</strain>
        <strain evidence="11">ASB7</strain>
        <strain evidence="10">ASB9</strain>
    </source>
</reference>
<dbReference type="Proteomes" id="UP000041394">
    <property type="component" value="Unassembled WGS sequence"/>
</dbReference>
<feature type="binding site" evidence="7">
    <location>
        <position position="27"/>
    </location>
    <ligand>
        <name>substrate</name>
    </ligand>
</feature>
<dbReference type="Gene3D" id="3.90.80.10">
    <property type="entry name" value="Inorganic pyrophosphatase"/>
    <property type="match status" value="1"/>
</dbReference>
<keyword evidence="4 7" id="KW-0378">Hydrolase</keyword>
<dbReference type="GO" id="GO:0004427">
    <property type="term" value="F:inorganic diphosphate phosphatase activity"/>
    <property type="evidence" value="ECO:0007669"/>
    <property type="project" value="UniProtKB-UniRule"/>
</dbReference>
<evidence type="ECO:0000256" key="4">
    <source>
        <dbReference type="ARBA" id="ARBA00022801"/>
    </source>
</evidence>
<reference evidence="12" key="2">
    <citation type="submission" date="2014-12" db="EMBL/GenBank/DDBJ databases">
        <authorList>
            <person name="Smet A."/>
        </authorList>
    </citation>
    <scope>NUCLEOTIDE SEQUENCE [LARGE SCALE GENOMIC DNA]</scope>
</reference>
<evidence type="ECO:0000313" key="10">
    <source>
        <dbReference type="EMBL" id="CRF44578.1"/>
    </source>
</evidence>
<comment type="subunit">
    <text evidence="7">Homohexamer.</text>
</comment>
<keyword evidence="2 7" id="KW-0963">Cytoplasm</keyword>
<feature type="binding site" evidence="7">
    <location>
        <position position="100"/>
    </location>
    <ligand>
        <name>Mg(2+)</name>
        <dbReference type="ChEBI" id="CHEBI:18420"/>
        <label>1</label>
    </ligand>
</feature>
<dbReference type="InterPro" id="IPR036649">
    <property type="entry name" value="Pyrophosphatase_sf"/>
</dbReference>
<feature type="binding site" evidence="7">
    <location>
        <position position="68"/>
    </location>
    <ligand>
        <name>Mg(2+)</name>
        <dbReference type="ChEBI" id="CHEBI:18420"/>
        <label>1</label>
    </ligand>
</feature>
<evidence type="ECO:0000256" key="5">
    <source>
        <dbReference type="ARBA" id="ARBA00022842"/>
    </source>
</evidence>
<feature type="binding site" evidence="7">
    <location>
        <position position="41"/>
    </location>
    <ligand>
        <name>substrate</name>
    </ligand>
</feature>
<dbReference type="GO" id="GO:0000287">
    <property type="term" value="F:magnesium ion binding"/>
    <property type="evidence" value="ECO:0007669"/>
    <property type="project" value="UniProtKB-UniRule"/>
</dbReference>
<dbReference type="HAMAP" id="MF_00209">
    <property type="entry name" value="Inorganic_PPase"/>
    <property type="match status" value="1"/>
</dbReference>
<keyword evidence="5 7" id="KW-0460">Magnesium</keyword>
<dbReference type="Proteomes" id="UP000038622">
    <property type="component" value="Unassembled WGS sequence"/>
</dbReference>
<evidence type="ECO:0000256" key="7">
    <source>
        <dbReference type="HAMAP-Rule" id="MF_00209"/>
    </source>
</evidence>
<evidence type="ECO:0000256" key="2">
    <source>
        <dbReference type="ARBA" id="ARBA00022490"/>
    </source>
</evidence>
<evidence type="ECO:0000313" key="9">
    <source>
        <dbReference type="EMBL" id="CRF42558.1"/>
    </source>
</evidence>
<comment type="cofactor">
    <cofactor evidence="1 7">
        <name>Mg(2+)</name>
        <dbReference type="ChEBI" id="CHEBI:18420"/>
    </cofactor>
</comment>
<dbReference type="EMBL" id="CDMN01000045">
    <property type="protein sequence ID" value="CRF44578.1"/>
    <property type="molecule type" value="Genomic_DNA"/>
</dbReference>
<evidence type="ECO:0000313" key="11">
    <source>
        <dbReference type="EMBL" id="CRF51913.1"/>
    </source>
</evidence>
<dbReference type="GeneID" id="82131078"/>
<evidence type="ECO:0000256" key="3">
    <source>
        <dbReference type="ARBA" id="ARBA00022723"/>
    </source>
</evidence>
<dbReference type="EMBL" id="CDMH01000037">
    <property type="protein sequence ID" value="CRF42558.1"/>
    <property type="molecule type" value="Genomic_DNA"/>
</dbReference>
<dbReference type="EC" id="3.6.1.1" evidence="7"/>
<dbReference type="Proteomes" id="UP000045175">
    <property type="component" value="Unassembled WGS sequence"/>
</dbReference>
<dbReference type="InterPro" id="IPR008162">
    <property type="entry name" value="Pyrophosphatase"/>
</dbReference>
<protein>
    <recommendedName>
        <fullName evidence="7">Inorganic pyrophosphatase</fullName>
        <ecNumber evidence="7">3.6.1.1</ecNumber>
    </recommendedName>
    <alternativeName>
        <fullName evidence="7">Pyrophosphate phospho-hydrolase</fullName>
        <shortName evidence="7">PPase</shortName>
    </alternativeName>
</protein>
<dbReference type="GO" id="GO:0005737">
    <property type="term" value="C:cytoplasm"/>
    <property type="evidence" value="ECO:0007669"/>
    <property type="project" value="UniProtKB-SubCell"/>
</dbReference>
<comment type="similarity">
    <text evidence="7">Belongs to the PPase family.</text>
</comment>
<dbReference type="PANTHER" id="PTHR10286">
    <property type="entry name" value="INORGANIC PYROPHOSPHATASE"/>
    <property type="match status" value="1"/>
</dbReference>
<comment type="catalytic activity">
    <reaction evidence="6 7">
        <text>diphosphate + H2O = 2 phosphate + H(+)</text>
        <dbReference type="Rhea" id="RHEA:24576"/>
        <dbReference type="ChEBI" id="CHEBI:15377"/>
        <dbReference type="ChEBI" id="CHEBI:15378"/>
        <dbReference type="ChEBI" id="CHEBI:33019"/>
        <dbReference type="ChEBI" id="CHEBI:43474"/>
        <dbReference type="EC" id="3.6.1.1"/>
    </reaction>
</comment>
<dbReference type="EMBL" id="CDMG01000002">
    <property type="protein sequence ID" value="CRF51913.1"/>
    <property type="molecule type" value="Genomic_DNA"/>
</dbReference>
<reference evidence="13 14" key="3">
    <citation type="submission" date="2014-12" db="EMBL/GenBank/DDBJ databases">
        <authorList>
            <person name="Jaenicke S."/>
        </authorList>
    </citation>
    <scope>NUCLEOTIDE SEQUENCE [LARGE SCALE GENOMIC DNA]</scope>
</reference>
<evidence type="ECO:0000256" key="1">
    <source>
        <dbReference type="ARBA" id="ARBA00001946"/>
    </source>
</evidence>
<evidence type="ECO:0000313" key="13">
    <source>
        <dbReference type="Proteomes" id="UP000041394"/>
    </source>
</evidence>
<feature type="binding site" evidence="7">
    <location>
        <position position="139"/>
    </location>
    <ligand>
        <name>substrate</name>
    </ligand>
</feature>
<dbReference type="AlphaFoldDB" id="A0A0K2XG51"/>
<gene>
    <name evidence="7" type="primary">ppa</name>
    <name evidence="8" type="ORF">HAL011_10770</name>
    <name evidence="9" type="ORF">HAL013_07520</name>
    <name evidence="11" type="ORF">HAL07_00390</name>
    <name evidence="10" type="ORF">HAL09_11690</name>
</gene>
<comment type="subcellular location">
    <subcellularLocation>
        <location evidence="7">Cytoplasm</location>
    </subcellularLocation>
</comment>
<dbReference type="STRING" id="1578720.HAL011_10770"/>
<dbReference type="Pfam" id="PF00719">
    <property type="entry name" value="Pyrophosphatase"/>
    <property type="match status" value="1"/>
</dbReference>
<comment type="function">
    <text evidence="7">Catalyzes the hydrolysis of inorganic pyrophosphate (PPi) forming two phosphate ions.</text>
</comment>
<keyword evidence="12" id="KW-1185">Reference proteome</keyword>
<dbReference type="NCBIfam" id="NF002317">
    <property type="entry name" value="PRK01250.1"/>
    <property type="match status" value="1"/>
</dbReference>
<dbReference type="SUPFAM" id="SSF50324">
    <property type="entry name" value="Inorganic pyrophosphatase"/>
    <property type="match status" value="1"/>
</dbReference>
<evidence type="ECO:0000313" key="8">
    <source>
        <dbReference type="EMBL" id="CRF41286.1"/>
    </source>
</evidence>
<feature type="binding site" evidence="7">
    <location>
        <position position="63"/>
    </location>
    <ligand>
        <name>Mg(2+)</name>
        <dbReference type="ChEBI" id="CHEBI:18420"/>
        <label>1</label>
    </ligand>
</feature>
<name>A0A0K2XG51_9HELI</name>
<proteinExistence type="inferred from homology"/>
<feature type="binding site" evidence="7">
    <location>
        <position position="68"/>
    </location>
    <ligand>
        <name>Mg(2+)</name>
        <dbReference type="ChEBI" id="CHEBI:18420"/>
        <label>2</label>
    </ligand>
</feature>